<feature type="compositionally biased region" description="Polar residues" evidence="6">
    <location>
        <begin position="13"/>
        <end position="32"/>
    </location>
</feature>
<dbReference type="STRING" id="1071380.I2H1E3"/>
<evidence type="ECO:0000256" key="2">
    <source>
        <dbReference type="ARBA" id="ARBA00022840"/>
    </source>
</evidence>
<dbReference type="PROSITE" id="PS50067">
    <property type="entry name" value="KINESIN_MOTOR_2"/>
    <property type="match status" value="1"/>
</dbReference>
<keyword evidence="1 3" id="KW-0547">Nucleotide-binding</keyword>
<dbReference type="HOGENOM" id="CLU_001485_12_4_1"/>
<gene>
    <name evidence="8" type="primary">TBLA0C03940</name>
    <name evidence="8" type="ORF">TBLA_0C03940</name>
</gene>
<dbReference type="RefSeq" id="XP_004179714.1">
    <property type="nucleotide sequence ID" value="XM_004179666.1"/>
</dbReference>
<evidence type="ECO:0000313" key="8">
    <source>
        <dbReference type="EMBL" id="CCH60195.1"/>
    </source>
</evidence>
<evidence type="ECO:0000313" key="9">
    <source>
        <dbReference type="Proteomes" id="UP000002866"/>
    </source>
</evidence>
<accession>I2H1E3</accession>
<evidence type="ECO:0000256" key="3">
    <source>
        <dbReference type="PROSITE-ProRule" id="PRU00283"/>
    </source>
</evidence>
<reference evidence="8 9" key="1">
    <citation type="journal article" date="2011" name="Proc. Natl. Acad. Sci. U.S.A.">
        <title>Evolutionary erosion of yeast sex chromosomes by mating-type switching accidents.</title>
        <authorList>
            <person name="Gordon J.L."/>
            <person name="Armisen D."/>
            <person name="Proux-Wera E."/>
            <person name="Oheigeartaigh S.S."/>
            <person name="Byrne K.P."/>
            <person name="Wolfe K.H."/>
        </authorList>
    </citation>
    <scope>NUCLEOTIDE SEQUENCE [LARGE SCALE GENOMIC DNA]</scope>
    <source>
        <strain evidence="9">ATCC 34711 / CBS 6284 / DSM 70876 / NBRC 10599 / NRRL Y-10934 / UCD 77-7</strain>
    </source>
</reference>
<dbReference type="Proteomes" id="UP000002866">
    <property type="component" value="Chromosome 3"/>
</dbReference>
<dbReference type="InterPro" id="IPR019821">
    <property type="entry name" value="Kinesin_motor_CS"/>
</dbReference>
<dbReference type="AlphaFoldDB" id="I2H1E3"/>
<dbReference type="Gene3D" id="3.40.850.10">
    <property type="entry name" value="Kinesin motor domain"/>
    <property type="match status" value="1"/>
</dbReference>
<sequence>MSDLPKDYRYPSSGVSGPTTPTKKVASRSNIPSPKANLTPPRYYKKRVASTPPRREELLASISSINNNKENVDFHRQQRSSSSHQTAELSSFYKEYSLQLKSLQSDVNNHQSVRDNLSNKNSLLENEILSLKFKLDSLSSNNSVFVEKVKSKENQLKELNEIKILKEKNIVDNHHLEINQLKSTHDNELSSIIRQYKKKYESTKFSKLESFGNQKKDINEKLSVISKDIINNEKNLNSELRKVDNNQSKSNIDWLKENQTQYNEKTKENNGLTKEIYKLSENIKKQLEPDCSNKRKELQLQIENNNNLDSELSDVLKEKENLIEHISSIQKKLLDLKNENETQLKLIEDENEKRKILSKLIIENDTNRRIIHNQFQELRGNIRVYCRVRPPLKKITNSPQTSHFSIEIPEDKNILEVQNFDQTKGTQTIKVKKLDSNNNATYSFEFDHVFKQDEGNSEVFNEIEQLIQSALDGYNVCIFAYGQTGSGKTYTMLNPNDGVIPMTIKYIFNSMDSLKKNGWEYNVSCEFIELYNENIIDLFRDNGPTKDSISHEIRHDDQSKITYVTNIKRFKIENISDTIGLINKSKIKRMTSSTGLNSHSSRSHGIFIIYLEGYNHKTNEKCISKLNLVDLAGSERINFSKVQGDRLKETQSINKSLSCLGDVIHALNRGNKNHLNSNDLQKTRHIPFRNSKLTYLLKYSLIGDSKTLMFVNVSSNEAHLNETINSLRFATKVNNTKAE</sequence>
<dbReference type="KEGG" id="tbl:TBLA_0C03940"/>
<feature type="coiled-coil region" evidence="5">
    <location>
        <begin position="93"/>
        <end position="169"/>
    </location>
</feature>
<dbReference type="eggNOG" id="KOG0239">
    <property type="taxonomic scope" value="Eukaryota"/>
</dbReference>
<proteinExistence type="inferred from homology"/>
<dbReference type="GO" id="GO:0007018">
    <property type="term" value="P:microtubule-based movement"/>
    <property type="evidence" value="ECO:0007669"/>
    <property type="project" value="InterPro"/>
</dbReference>
<dbReference type="InterPro" id="IPR036961">
    <property type="entry name" value="Kinesin_motor_dom_sf"/>
</dbReference>
<keyword evidence="3 4" id="KW-0505">Motor protein</keyword>
<protein>
    <recommendedName>
        <fullName evidence="4">Kinesin-like protein</fullName>
    </recommendedName>
</protein>
<evidence type="ECO:0000256" key="5">
    <source>
        <dbReference type="SAM" id="Coils"/>
    </source>
</evidence>
<dbReference type="GeneID" id="14495175"/>
<dbReference type="InterPro" id="IPR027640">
    <property type="entry name" value="Kinesin-like_fam"/>
</dbReference>
<organism evidence="8 9">
    <name type="scientific">Henningerozyma blattae (strain ATCC 34711 / CBS 6284 / DSM 70876 / NBRC 10599 / NRRL Y-10934 / UCD 77-7)</name>
    <name type="common">Yeast</name>
    <name type="synonym">Tetrapisispora blattae</name>
    <dbReference type="NCBI Taxonomy" id="1071380"/>
    <lineage>
        <taxon>Eukaryota</taxon>
        <taxon>Fungi</taxon>
        <taxon>Dikarya</taxon>
        <taxon>Ascomycota</taxon>
        <taxon>Saccharomycotina</taxon>
        <taxon>Saccharomycetes</taxon>
        <taxon>Saccharomycetales</taxon>
        <taxon>Saccharomycetaceae</taxon>
        <taxon>Henningerozyma</taxon>
    </lineage>
</organism>
<dbReference type="SUPFAM" id="SSF52540">
    <property type="entry name" value="P-loop containing nucleoside triphosphate hydrolases"/>
    <property type="match status" value="1"/>
</dbReference>
<dbReference type="Pfam" id="PF00225">
    <property type="entry name" value="Kinesin"/>
    <property type="match status" value="1"/>
</dbReference>
<feature type="binding site" evidence="3">
    <location>
        <begin position="482"/>
        <end position="489"/>
    </location>
    <ligand>
        <name>ATP</name>
        <dbReference type="ChEBI" id="CHEBI:30616"/>
    </ligand>
</feature>
<comment type="similarity">
    <text evidence="3 4">Belongs to the TRAFAC class myosin-kinesin ATPase superfamily. Kinesin family.</text>
</comment>
<evidence type="ECO:0000259" key="7">
    <source>
        <dbReference type="PROSITE" id="PS50067"/>
    </source>
</evidence>
<dbReference type="PANTHER" id="PTHR47972">
    <property type="entry name" value="KINESIN-LIKE PROTEIN KLP-3"/>
    <property type="match status" value="1"/>
</dbReference>
<dbReference type="GO" id="GO:0005874">
    <property type="term" value="C:microtubule"/>
    <property type="evidence" value="ECO:0007669"/>
    <property type="project" value="UniProtKB-KW"/>
</dbReference>
<dbReference type="SMART" id="SM00129">
    <property type="entry name" value="KISc"/>
    <property type="match status" value="1"/>
</dbReference>
<keyword evidence="5" id="KW-0175">Coiled coil</keyword>
<dbReference type="InterPro" id="IPR001752">
    <property type="entry name" value="Kinesin_motor_dom"/>
</dbReference>
<dbReference type="GO" id="GO:0003777">
    <property type="term" value="F:microtubule motor activity"/>
    <property type="evidence" value="ECO:0007669"/>
    <property type="project" value="InterPro"/>
</dbReference>
<dbReference type="GO" id="GO:0008017">
    <property type="term" value="F:microtubule binding"/>
    <property type="evidence" value="ECO:0007669"/>
    <property type="project" value="InterPro"/>
</dbReference>
<dbReference type="InterPro" id="IPR027417">
    <property type="entry name" value="P-loop_NTPase"/>
</dbReference>
<dbReference type="FunCoup" id="I2H1E3">
    <property type="interactions" value="388"/>
</dbReference>
<keyword evidence="2 3" id="KW-0067">ATP-binding</keyword>
<dbReference type="PROSITE" id="PS00411">
    <property type="entry name" value="KINESIN_MOTOR_1"/>
    <property type="match status" value="1"/>
</dbReference>
<dbReference type="GO" id="GO:0005524">
    <property type="term" value="F:ATP binding"/>
    <property type="evidence" value="ECO:0007669"/>
    <property type="project" value="UniProtKB-UniRule"/>
</dbReference>
<feature type="coiled-coil region" evidence="5">
    <location>
        <begin position="305"/>
        <end position="353"/>
    </location>
</feature>
<feature type="region of interest" description="Disordered" evidence="6">
    <location>
        <begin position="1"/>
        <end position="54"/>
    </location>
</feature>
<evidence type="ECO:0000256" key="4">
    <source>
        <dbReference type="RuleBase" id="RU000394"/>
    </source>
</evidence>
<keyword evidence="4" id="KW-0493">Microtubule</keyword>
<dbReference type="EMBL" id="HE806318">
    <property type="protein sequence ID" value="CCH60195.1"/>
    <property type="molecule type" value="Genomic_DNA"/>
</dbReference>
<evidence type="ECO:0000256" key="1">
    <source>
        <dbReference type="ARBA" id="ARBA00022741"/>
    </source>
</evidence>
<dbReference type="OrthoDB" id="3176171at2759"/>
<name>I2H1E3_HENB6</name>
<dbReference type="PRINTS" id="PR00380">
    <property type="entry name" value="KINESINHEAVY"/>
</dbReference>
<feature type="domain" description="Kinesin motor" evidence="7">
    <location>
        <begin position="381"/>
        <end position="736"/>
    </location>
</feature>
<dbReference type="InParanoid" id="I2H1E3"/>
<keyword evidence="9" id="KW-1185">Reference proteome</keyword>
<dbReference type="PANTHER" id="PTHR47972:SF28">
    <property type="entry name" value="KINESIN-LIKE PROTEIN KLP-3"/>
    <property type="match status" value="1"/>
</dbReference>
<evidence type="ECO:0000256" key="6">
    <source>
        <dbReference type="SAM" id="MobiDB-lite"/>
    </source>
</evidence>